<dbReference type="GO" id="GO:0046961">
    <property type="term" value="F:proton-transporting ATPase activity, rotational mechanism"/>
    <property type="evidence" value="ECO:0007669"/>
    <property type="project" value="TreeGrafter"/>
</dbReference>
<sequence length="165" mass="18847">MLRIDFNLVLTIINLIVLYLILRKFLFRPVMDIMEKREKMIADGISHANEEQDKVHALKKQYEDALNGAKEESTKMIEQAKLDAKQEYNQILNEANEKADKVMKTARESLNQEREQAFDDMKAQVAGLAMDAAKKILLENADNISGVNAYDQFLKDAGDSHDSEE</sequence>
<evidence type="ECO:0000256" key="14">
    <source>
        <dbReference type="SAM" id="Coils"/>
    </source>
</evidence>
<organism evidence="15 16">
    <name type="scientific">Dorea longicatena</name>
    <dbReference type="NCBI Taxonomy" id="88431"/>
    <lineage>
        <taxon>Bacteria</taxon>
        <taxon>Bacillati</taxon>
        <taxon>Bacillota</taxon>
        <taxon>Clostridia</taxon>
        <taxon>Lachnospirales</taxon>
        <taxon>Lachnospiraceae</taxon>
        <taxon>Dorea</taxon>
    </lineage>
</organism>
<dbReference type="GO" id="GO:0045259">
    <property type="term" value="C:proton-transporting ATP synthase complex"/>
    <property type="evidence" value="ECO:0007669"/>
    <property type="project" value="UniProtKB-KW"/>
</dbReference>
<dbReference type="Pfam" id="PF00430">
    <property type="entry name" value="ATP-synt_B"/>
    <property type="match status" value="1"/>
</dbReference>
<dbReference type="Gene3D" id="6.10.250.1580">
    <property type="match status" value="1"/>
</dbReference>
<gene>
    <name evidence="12 15" type="primary">atpF</name>
    <name evidence="15" type="ORF">ERS852573_01176</name>
</gene>
<evidence type="ECO:0000256" key="4">
    <source>
        <dbReference type="ARBA" id="ARBA00022692"/>
    </source>
</evidence>
<comment type="function">
    <text evidence="10 12">F(1)F(0) ATP synthase produces ATP from ADP in the presence of a proton or sodium gradient. F-type ATPases consist of two structural domains, F(1) containing the extramembraneous catalytic core and F(0) containing the membrane proton channel, linked together by a central stalk and a peripheral stalk. During catalysis, ATP synthesis in the catalytic domain of F(1) is coupled via a rotary mechanism of the central stalk subunits to proton translocation.</text>
</comment>
<feature type="coiled-coil region" evidence="14">
    <location>
        <begin position="48"/>
        <end position="116"/>
    </location>
</feature>
<dbReference type="PANTHER" id="PTHR33445">
    <property type="entry name" value="ATP SYNTHASE SUBUNIT B', CHLOROPLASTIC"/>
    <property type="match status" value="1"/>
</dbReference>
<keyword evidence="3 12" id="KW-0138">CF(0)</keyword>
<dbReference type="InterPro" id="IPR005864">
    <property type="entry name" value="ATP_synth_F0_bsu_bac"/>
</dbReference>
<evidence type="ECO:0000313" key="16">
    <source>
        <dbReference type="Proteomes" id="UP000095597"/>
    </source>
</evidence>
<dbReference type="GO" id="GO:0012505">
    <property type="term" value="C:endomembrane system"/>
    <property type="evidence" value="ECO:0007669"/>
    <property type="project" value="UniProtKB-SubCell"/>
</dbReference>
<comment type="function">
    <text evidence="12">Component of the F(0) channel, it forms part of the peripheral stalk, linking F(1) to F(0).</text>
</comment>
<evidence type="ECO:0000256" key="2">
    <source>
        <dbReference type="ARBA" id="ARBA00022448"/>
    </source>
</evidence>
<protein>
    <recommendedName>
        <fullName evidence="12">ATP synthase subunit b</fullName>
    </recommendedName>
    <alternativeName>
        <fullName evidence="12">ATP synthase F(0) sector subunit b</fullName>
    </alternativeName>
    <alternativeName>
        <fullName evidence="12">ATPase subunit I</fullName>
    </alternativeName>
    <alternativeName>
        <fullName evidence="12">F-type ATPase subunit b</fullName>
        <shortName evidence="12">F-ATPase subunit b</shortName>
    </alternativeName>
</protein>
<evidence type="ECO:0000256" key="13">
    <source>
        <dbReference type="RuleBase" id="RU003848"/>
    </source>
</evidence>
<dbReference type="InterPro" id="IPR050059">
    <property type="entry name" value="ATP_synthase_B_chain"/>
</dbReference>
<evidence type="ECO:0000256" key="8">
    <source>
        <dbReference type="ARBA" id="ARBA00023136"/>
    </source>
</evidence>
<evidence type="ECO:0000256" key="3">
    <source>
        <dbReference type="ARBA" id="ARBA00022547"/>
    </source>
</evidence>
<dbReference type="GO" id="GO:0005886">
    <property type="term" value="C:plasma membrane"/>
    <property type="evidence" value="ECO:0007669"/>
    <property type="project" value="UniProtKB-SubCell"/>
</dbReference>
<keyword evidence="7 12" id="KW-0406">Ion transport</keyword>
<keyword evidence="8 12" id="KW-0472">Membrane</keyword>
<dbReference type="OrthoDB" id="1770883at2"/>
<evidence type="ECO:0000256" key="7">
    <source>
        <dbReference type="ARBA" id="ARBA00023065"/>
    </source>
</evidence>
<evidence type="ECO:0000256" key="5">
    <source>
        <dbReference type="ARBA" id="ARBA00022781"/>
    </source>
</evidence>
<dbReference type="InterPro" id="IPR028987">
    <property type="entry name" value="ATP_synth_B-like_membr_sf"/>
</dbReference>
<dbReference type="EMBL" id="CYXO01000005">
    <property type="protein sequence ID" value="CUM92842.1"/>
    <property type="molecule type" value="Genomic_DNA"/>
</dbReference>
<keyword evidence="14" id="KW-0175">Coiled coil</keyword>
<dbReference type="InterPro" id="IPR002146">
    <property type="entry name" value="ATP_synth_b/b'su_bac/chlpt"/>
</dbReference>
<evidence type="ECO:0000256" key="12">
    <source>
        <dbReference type="HAMAP-Rule" id="MF_01398"/>
    </source>
</evidence>
<proteinExistence type="inferred from homology"/>
<dbReference type="CDD" id="cd06503">
    <property type="entry name" value="ATP-synt_Fo_b"/>
    <property type="match status" value="1"/>
</dbReference>
<dbReference type="PANTHER" id="PTHR33445:SF2">
    <property type="entry name" value="ATP SYNTHASE SUBUNIT B', CHLOROPLASTIC"/>
    <property type="match status" value="1"/>
</dbReference>
<keyword evidence="12" id="KW-1003">Cell membrane</keyword>
<reference evidence="15 16" key="1">
    <citation type="submission" date="2015-09" db="EMBL/GenBank/DDBJ databases">
        <authorList>
            <consortium name="Pathogen Informatics"/>
        </authorList>
    </citation>
    <scope>NUCLEOTIDE SEQUENCE [LARGE SCALE GENOMIC DNA]</scope>
    <source>
        <strain evidence="15 16">2789STDY5834961</strain>
    </source>
</reference>
<dbReference type="AlphaFoldDB" id="A0A173SQV9"/>
<dbReference type="HAMAP" id="MF_01398">
    <property type="entry name" value="ATP_synth_b_bprime"/>
    <property type="match status" value="1"/>
</dbReference>
<dbReference type="NCBIfam" id="TIGR01144">
    <property type="entry name" value="ATP_synt_b"/>
    <property type="match status" value="1"/>
</dbReference>
<keyword evidence="6 12" id="KW-1133">Transmembrane helix</keyword>
<comment type="similarity">
    <text evidence="1 12 13">Belongs to the ATPase B chain family.</text>
</comment>
<dbReference type="GO" id="GO:0046933">
    <property type="term" value="F:proton-transporting ATP synthase activity, rotational mechanism"/>
    <property type="evidence" value="ECO:0007669"/>
    <property type="project" value="UniProtKB-UniRule"/>
</dbReference>
<keyword evidence="4 12" id="KW-0812">Transmembrane</keyword>
<keyword evidence="2 12" id="KW-0813">Transport</keyword>
<comment type="subcellular location">
    <subcellularLocation>
        <location evidence="12">Cell membrane</location>
        <topology evidence="12">Single-pass membrane protein</topology>
    </subcellularLocation>
    <subcellularLocation>
        <location evidence="11">Endomembrane system</location>
        <topology evidence="11">Single-pass membrane protein</topology>
    </subcellularLocation>
</comment>
<keyword evidence="5 12" id="KW-0375">Hydrogen ion transport</keyword>
<keyword evidence="9 12" id="KW-0066">ATP synthesis</keyword>
<dbReference type="Proteomes" id="UP000095597">
    <property type="component" value="Unassembled WGS sequence"/>
</dbReference>
<name>A0A173SQV9_9FIRM</name>
<evidence type="ECO:0000313" key="15">
    <source>
        <dbReference type="EMBL" id="CUM92842.1"/>
    </source>
</evidence>
<evidence type="ECO:0000256" key="6">
    <source>
        <dbReference type="ARBA" id="ARBA00022989"/>
    </source>
</evidence>
<evidence type="ECO:0000256" key="11">
    <source>
        <dbReference type="ARBA" id="ARBA00037847"/>
    </source>
</evidence>
<dbReference type="RefSeq" id="WP_055213909.1">
    <property type="nucleotide sequence ID" value="NZ_CYXO01000005.1"/>
</dbReference>
<evidence type="ECO:0000256" key="9">
    <source>
        <dbReference type="ARBA" id="ARBA00023310"/>
    </source>
</evidence>
<evidence type="ECO:0000256" key="1">
    <source>
        <dbReference type="ARBA" id="ARBA00005513"/>
    </source>
</evidence>
<dbReference type="SUPFAM" id="SSF81573">
    <property type="entry name" value="F1F0 ATP synthase subunit B, membrane domain"/>
    <property type="match status" value="1"/>
</dbReference>
<feature type="transmembrane region" description="Helical" evidence="12">
    <location>
        <begin position="6"/>
        <end position="27"/>
    </location>
</feature>
<accession>A0A173SQV9</accession>
<comment type="subunit">
    <text evidence="12">F-type ATPases have 2 components, F(1) - the catalytic core - and F(0) - the membrane proton channel. F(1) has five subunits: alpha(3), beta(3), gamma(1), delta(1), epsilon(1). F(0) has three main subunits: a(1), b(2) and c(10-14). The alpha and beta chains form an alternating ring which encloses part of the gamma chain. F(1) is attached to F(0) by a central stalk formed by the gamma and epsilon chains, while a peripheral stalk is formed by the delta and b chains.</text>
</comment>
<evidence type="ECO:0000256" key="10">
    <source>
        <dbReference type="ARBA" id="ARBA00025198"/>
    </source>
</evidence>